<dbReference type="Pfam" id="PF18005">
    <property type="entry name" value="eIF3m_C_helix"/>
    <property type="match status" value="1"/>
</dbReference>
<dbReference type="Pfam" id="PF01399">
    <property type="entry name" value="PCI"/>
    <property type="match status" value="1"/>
</dbReference>
<reference evidence="3" key="1">
    <citation type="submission" date="2013-12" db="EMBL/GenBank/DDBJ databases">
        <authorList>
            <person name="Genoscope - CEA"/>
        </authorList>
    </citation>
    <scope>NUCLEOTIDE SEQUENCE</scope>
    <source>
        <strain evidence="3">CBS 1993</strain>
    </source>
</reference>
<reference evidence="3" key="2">
    <citation type="submission" date="2014-02" db="EMBL/GenBank/DDBJ databases">
        <title>Complete DNA sequence of /Kuraishia capsulata/ illustrates novel genomic features among budding yeasts (/Saccharomycotina/).</title>
        <authorList>
            <person name="Morales L."/>
            <person name="Noel B."/>
            <person name="Porcel B."/>
            <person name="Marcet-Houben M."/>
            <person name="Hullo M-F."/>
            <person name="Sacerdot C."/>
            <person name="Tekaia F."/>
            <person name="Leh-Louis V."/>
            <person name="Despons L."/>
            <person name="Khanna V."/>
            <person name="Aury J-M."/>
            <person name="Barbe V."/>
            <person name="Couloux A."/>
            <person name="Labadie K."/>
            <person name="Pelletier E."/>
            <person name="Souciet J-L."/>
            <person name="Boekhout T."/>
            <person name="Gabaldon T."/>
            <person name="Wincker P."/>
            <person name="Dujon B."/>
        </authorList>
    </citation>
    <scope>NUCLEOTIDE SEQUENCE</scope>
    <source>
        <strain evidence="3">CBS 1993</strain>
    </source>
</reference>
<feature type="domain" description="PCI" evidence="2">
    <location>
        <begin position="187"/>
        <end position="354"/>
    </location>
</feature>
<evidence type="ECO:0000259" key="2">
    <source>
        <dbReference type="PROSITE" id="PS50250"/>
    </source>
</evidence>
<dbReference type="OrthoDB" id="10267031at2759"/>
<dbReference type="InterPro" id="IPR000717">
    <property type="entry name" value="PCI_dom"/>
</dbReference>
<protein>
    <recommendedName>
        <fullName evidence="2">PCI domain-containing protein</fullName>
    </recommendedName>
</protein>
<keyword evidence="4" id="KW-1185">Reference proteome</keyword>
<dbReference type="GO" id="GO:0005852">
    <property type="term" value="C:eukaryotic translation initiation factor 3 complex"/>
    <property type="evidence" value="ECO:0007669"/>
    <property type="project" value="TreeGrafter"/>
</dbReference>
<dbReference type="STRING" id="1382522.W6MGW5"/>
<dbReference type="SUPFAM" id="SSF46785">
    <property type="entry name" value="Winged helix' DNA-binding domain"/>
    <property type="match status" value="1"/>
</dbReference>
<name>W6MGW5_9ASCO</name>
<evidence type="ECO:0000313" key="4">
    <source>
        <dbReference type="Proteomes" id="UP000019384"/>
    </source>
</evidence>
<accession>W6MGW5</accession>
<gene>
    <name evidence="3" type="ORF">KUCA_T00001409001</name>
</gene>
<evidence type="ECO:0000256" key="1">
    <source>
        <dbReference type="ARBA" id="ARBA00008482"/>
    </source>
</evidence>
<dbReference type="InterPro" id="IPR040750">
    <property type="entry name" value="eIF3m_C_helix"/>
</dbReference>
<dbReference type="PROSITE" id="PS50250">
    <property type="entry name" value="PCI"/>
    <property type="match status" value="1"/>
</dbReference>
<dbReference type="GeneID" id="34518839"/>
<dbReference type="AlphaFoldDB" id="W6MGW5"/>
<dbReference type="Proteomes" id="UP000019384">
    <property type="component" value="Unassembled WGS sequence"/>
</dbReference>
<dbReference type="GO" id="GO:0002183">
    <property type="term" value="P:cytoplasmic translational initiation"/>
    <property type="evidence" value="ECO:0007669"/>
    <property type="project" value="TreeGrafter"/>
</dbReference>
<dbReference type="PANTHER" id="PTHR15350">
    <property type="entry name" value="COP9 SIGNALOSOME COMPLEX SUBUNIT 7/DENDRITIC CELL PROTEIN GA17"/>
    <property type="match status" value="1"/>
</dbReference>
<comment type="similarity">
    <text evidence="1">Belongs to the CSN7/EIF3M family. CSN7 subfamily.</text>
</comment>
<organism evidence="3 4">
    <name type="scientific">Kuraishia capsulata CBS 1993</name>
    <dbReference type="NCBI Taxonomy" id="1382522"/>
    <lineage>
        <taxon>Eukaryota</taxon>
        <taxon>Fungi</taxon>
        <taxon>Dikarya</taxon>
        <taxon>Ascomycota</taxon>
        <taxon>Saccharomycotina</taxon>
        <taxon>Pichiomycetes</taxon>
        <taxon>Pichiales</taxon>
        <taxon>Pichiaceae</taxon>
        <taxon>Kuraishia</taxon>
    </lineage>
</organism>
<dbReference type="SMART" id="SM00088">
    <property type="entry name" value="PINT"/>
    <property type="match status" value="1"/>
</dbReference>
<evidence type="ECO:0000313" key="3">
    <source>
        <dbReference type="EMBL" id="CDK25439.1"/>
    </source>
</evidence>
<dbReference type="InterPro" id="IPR045237">
    <property type="entry name" value="COPS7/eIF3m"/>
</dbReference>
<dbReference type="RefSeq" id="XP_022457451.1">
    <property type="nucleotide sequence ID" value="XM_022603584.1"/>
</dbReference>
<dbReference type="EMBL" id="HG793126">
    <property type="protein sequence ID" value="CDK25439.1"/>
    <property type="molecule type" value="Genomic_DNA"/>
</dbReference>
<sequence length="403" mass="44417">MSFAIVLDRYFSESLSEYAVLLDAYTETTEYSEKFADLDENSPGVYQQVLSTLDVLNSLKDKDFEATYNLLIHILTLSGEAESLIKESGLLEKLVDLAPESDGLLAHSRSSVKATTIISVLSSIFNLIPETSALRIAILKDIILVTKKSSSASLLLPITDNLKLWFEAAGASQDEVKVALVDLATLFAAEYPKESLRLSKIIVTSLPNVTNEDATTLIGKVLSSGDITDIYSYASIPAVKALASGSEFDQKVSQLVTICNSVELAQYEQFQTANSEVFAKLNVSPEQLYNRLRVLVISKWATKKQTLPYSKISTELSIPEDQVEEYIINCIKAGVLEGKLNQSSQVFYVHRVSVVGDFGLEQWKLIRAKLNTWKGSLKAIKETVDQAKTKKRAGQPKEQKVAA</sequence>
<dbReference type="HOGENOM" id="CLU_649068_0_0_1"/>
<dbReference type="PANTHER" id="PTHR15350:SF2">
    <property type="entry name" value="EUKARYOTIC TRANSLATION INITIATION FACTOR 3 SUBUNIT M"/>
    <property type="match status" value="1"/>
</dbReference>
<dbReference type="InterPro" id="IPR036390">
    <property type="entry name" value="WH_DNA-bd_sf"/>
</dbReference>
<proteinExistence type="inferred from homology"/>
<dbReference type="GO" id="GO:0008541">
    <property type="term" value="C:proteasome regulatory particle, lid subcomplex"/>
    <property type="evidence" value="ECO:0007669"/>
    <property type="project" value="UniProtKB-ARBA"/>
</dbReference>